<dbReference type="InterPro" id="IPR011991">
    <property type="entry name" value="ArsR-like_HTH"/>
</dbReference>
<dbReference type="STRING" id="755732.Fluta_2674"/>
<protein>
    <submittedName>
        <fullName evidence="2">Regulatory protein ArsR</fullName>
    </submittedName>
</protein>
<dbReference type="CDD" id="cd00090">
    <property type="entry name" value="HTH_ARSR"/>
    <property type="match status" value="1"/>
</dbReference>
<sequence length="100" mass="11491">MGAIKFANYPQTQIRKSDVARAVSVPARITILKEIIAEGRTNGLYLTEVLRLSQPTIHHHLMVLKSSGLIKGDYFEESYFWYLNSECENELNAISWFLED</sequence>
<dbReference type="PROSITE" id="PS50987">
    <property type="entry name" value="HTH_ARSR_2"/>
    <property type="match status" value="1"/>
</dbReference>
<dbReference type="eggNOG" id="COG0640">
    <property type="taxonomic scope" value="Bacteria"/>
</dbReference>
<reference evidence="2 3" key="1">
    <citation type="journal article" date="2011" name="Stand. Genomic Sci.">
        <title>Complete genome sequence of the gliding freshwater bacterium Fluviicola taffensis type strain (RW262).</title>
        <authorList>
            <person name="Woyke T."/>
            <person name="Chertkov O."/>
            <person name="Lapidus A."/>
            <person name="Nolan M."/>
            <person name="Lucas S."/>
            <person name="Del Rio T.G."/>
            <person name="Tice H."/>
            <person name="Cheng J.F."/>
            <person name="Tapia R."/>
            <person name="Han C."/>
            <person name="Goodwin L."/>
            <person name="Pitluck S."/>
            <person name="Liolios K."/>
            <person name="Pagani I."/>
            <person name="Ivanova N."/>
            <person name="Huntemann M."/>
            <person name="Mavromatis K."/>
            <person name="Mikhailova N."/>
            <person name="Pati A."/>
            <person name="Chen A."/>
            <person name="Palaniappan K."/>
            <person name="Land M."/>
            <person name="Hauser L."/>
            <person name="Brambilla E.M."/>
            <person name="Rohde M."/>
            <person name="Mwirichia R."/>
            <person name="Sikorski J."/>
            <person name="Tindall B.J."/>
            <person name="Goker M."/>
            <person name="Bristow J."/>
            <person name="Eisen J.A."/>
            <person name="Markowitz V."/>
            <person name="Hugenholtz P."/>
            <person name="Klenk H.P."/>
            <person name="Kyrpides N.C."/>
        </authorList>
    </citation>
    <scope>NUCLEOTIDE SEQUENCE [LARGE SCALE GENOMIC DNA]</scope>
    <source>
        <strain evidence="3">DSM 16823 / RW262 / RW262</strain>
    </source>
</reference>
<organism evidence="2 3">
    <name type="scientific">Fluviicola taffensis (strain DSM 16823 / NCIMB 13979 / RW262)</name>
    <dbReference type="NCBI Taxonomy" id="755732"/>
    <lineage>
        <taxon>Bacteria</taxon>
        <taxon>Pseudomonadati</taxon>
        <taxon>Bacteroidota</taxon>
        <taxon>Flavobacteriia</taxon>
        <taxon>Flavobacteriales</taxon>
        <taxon>Crocinitomicaceae</taxon>
        <taxon>Fluviicola</taxon>
    </lineage>
</organism>
<dbReference type="SUPFAM" id="SSF46785">
    <property type="entry name" value="Winged helix' DNA-binding domain"/>
    <property type="match status" value="1"/>
</dbReference>
<evidence type="ECO:0000313" key="2">
    <source>
        <dbReference type="EMBL" id="AEA44655.1"/>
    </source>
</evidence>
<feature type="domain" description="HTH arsR-type" evidence="1">
    <location>
        <begin position="8"/>
        <end position="100"/>
    </location>
</feature>
<evidence type="ECO:0000259" key="1">
    <source>
        <dbReference type="PROSITE" id="PS50987"/>
    </source>
</evidence>
<dbReference type="HOGENOM" id="CLU_2301698_0_0_10"/>
<dbReference type="InterPro" id="IPR001845">
    <property type="entry name" value="HTH_ArsR_DNA-bd_dom"/>
</dbReference>
<dbReference type="InterPro" id="IPR036390">
    <property type="entry name" value="WH_DNA-bd_sf"/>
</dbReference>
<dbReference type="Gene3D" id="1.10.10.10">
    <property type="entry name" value="Winged helix-like DNA-binding domain superfamily/Winged helix DNA-binding domain"/>
    <property type="match status" value="1"/>
</dbReference>
<dbReference type="SMART" id="SM00418">
    <property type="entry name" value="HTH_ARSR"/>
    <property type="match status" value="1"/>
</dbReference>
<dbReference type="Pfam" id="PF13412">
    <property type="entry name" value="HTH_24"/>
    <property type="match status" value="1"/>
</dbReference>
<dbReference type="RefSeq" id="WP_013687425.1">
    <property type="nucleotide sequence ID" value="NC_015321.1"/>
</dbReference>
<evidence type="ECO:0000313" key="3">
    <source>
        <dbReference type="Proteomes" id="UP000007463"/>
    </source>
</evidence>
<dbReference type="AlphaFoldDB" id="F2IG20"/>
<dbReference type="Proteomes" id="UP000007463">
    <property type="component" value="Chromosome"/>
</dbReference>
<keyword evidence="3" id="KW-1185">Reference proteome</keyword>
<gene>
    <name evidence="2" type="ordered locus">Fluta_2674</name>
</gene>
<reference evidence="3" key="2">
    <citation type="submission" date="2011-02" db="EMBL/GenBank/DDBJ databases">
        <title>The complete genome of Fluviicola taffensis DSM 16823.</title>
        <authorList>
            <consortium name="US DOE Joint Genome Institute (JGI-PGF)"/>
            <person name="Lucas S."/>
            <person name="Copeland A."/>
            <person name="Lapidus A."/>
            <person name="Bruce D."/>
            <person name="Goodwin L."/>
            <person name="Pitluck S."/>
            <person name="Kyrpides N."/>
            <person name="Mavromatis K."/>
            <person name="Ivanova N."/>
            <person name="Mikhailova N."/>
            <person name="Pagani I."/>
            <person name="Chertkov O."/>
            <person name="Detter J.C."/>
            <person name="Han C."/>
            <person name="Tapia R."/>
            <person name="Land M."/>
            <person name="Hauser L."/>
            <person name="Markowitz V."/>
            <person name="Cheng J.-F."/>
            <person name="Hugenholtz P."/>
            <person name="Woyke T."/>
            <person name="Wu D."/>
            <person name="Tindall B."/>
            <person name="Pomrenke H.G."/>
            <person name="Brambilla E."/>
            <person name="Klenk H.-P."/>
            <person name="Eisen J.A."/>
        </authorList>
    </citation>
    <scope>NUCLEOTIDE SEQUENCE [LARGE SCALE GENOMIC DNA]</scope>
    <source>
        <strain evidence="3">DSM 16823 / RW262 / RW262</strain>
    </source>
</reference>
<dbReference type="OrthoDB" id="9794330at2"/>
<dbReference type="GO" id="GO:0003700">
    <property type="term" value="F:DNA-binding transcription factor activity"/>
    <property type="evidence" value="ECO:0007669"/>
    <property type="project" value="InterPro"/>
</dbReference>
<dbReference type="EMBL" id="CP002542">
    <property type="protein sequence ID" value="AEA44655.1"/>
    <property type="molecule type" value="Genomic_DNA"/>
</dbReference>
<proteinExistence type="predicted"/>
<dbReference type="InterPro" id="IPR036388">
    <property type="entry name" value="WH-like_DNA-bd_sf"/>
</dbReference>
<dbReference type="KEGG" id="fte:Fluta_2674"/>
<accession>F2IG20</accession>
<name>F2IG20_FLUTR</name>